<evidence type="ECO:0000313" key="6">
    <source>
        <dbReference type="EMBL" id="OWF54525.1"/>
    </source>
</evidence>
<dbReference type="Gene3D" id="2.60.120.40">
    <property type="match status" value="1"/>
</dbReference>
<dbReference type="SUPFAM" id="SSF49842">
    <property type="entry name" value="TNF-like"/>
    <property type="match status" value="1"/>
</dbReference>
<dbReference type="EMBL" id="NEDP02000981">
    <property type="protein sequence ID" value="OWF54525.1"/>
    <property type="molecule type" value="Genomic_DNA"/>
</dbReference>
<dbReference type="PROSITE" id="PS50871">
    <property type="entry name" value="C1Q"/>
    <property type="match status" value="1"/>
</dbReference>
<evidence type="ECO:0000256" key="1">
    <source>
        <dbReference type="ARBA" id="ARBA00004613"/>
    </source>
</evidence>
<dbReference type="InterPro" id="IPR050822">
    <property type="entry name" value="Cerebellin_Synaptic_Org"/>
</dbReference>
<dbReference type="Proteomes" id="UP000242188">
    <property type="component" value="Unassembled WGS sequence"/>
</dbReference>
<evidence type="ECO:0000256" key="3">
    <source>
        <dbReference type="ARBA" id="ARBA00022729"/>
    </source>
</evidence>
<dbReference type="InterPro" id="IPR008983">
    <property type="entry name" value="Tumour_necrosis_fac-like_dom"/>
</dbReference>
<feature type="chain" id="PRO_5012690752" evidence="4">
    <location>
        <begin position="22"/>
        <end position="278"/>
    </location>
</feature>
<evidence type="ECO:0000256" key="2">
    <source>
        <dbReference type="ARBA" id="ARBA00022525"/>
    </source>
</evidence>
<evidence type="ECO:0000313" key="7">
    <source>
        <dbReference type="Proteomes" id="UP000242188"/>
    </source>
</evidence>
<organism evidence="6 7">
    <name type="scientific">Mizuhopecten yessoensis</name>
    <name type="common">Japanese scallop</name>
    <name type="synonym">Patinopecten yessoensis</name>
    <dbReference type="NCBI Taxonomy" id="6573"/>
    <lineage>
        <taxon>Eukaryota</taxon>
        <taxon>Metazoa</taxon>
        <taxon>Spiralia</taxon>
        <taxon>Lophotrochozoa</taxon>
        <taxon>Mollusca</taxon>
        <taxon>Bivalvia</taxon>
        <taxon>Autobranchia</taxon>
        <taxon>Pteriomorphia</taxon>
        <taxon>Pectinida</taxon>
        <taxon>Pectinoidea</taxon>
        <taxon>Pectinidae</taxon>
        <taxon>Mizuhopecten</taxon>
    </lineage>
</organism>
<comment type="subcellular location">
    <subcellularLocation>
        <location evidence="1">Secreted</location>
    </subcellularLocation>
</comment>
<dbReference type="Pfam" id="PF00386">
    <property type="entry name" value="C1q"/>
    <property type="match status" value="1"/>
</dbReference>
<reference evidence="6 7" key="1">
    <citation type="journal article" date="2017" name="Nat. Ecol. Evol.">
        <title>Scallop genome provides insights into evolution of bilaterian karyotype and development.</title>
        <authorList>
            <person name="Wang S."/>
            <person name="Zhang J."/>
            <person name="Jiao W."/>
            <person name="Li J."/>
            <person name="Xun X."/>
            <person name="Sun Y."/>
            <person name="Guo X."/>
            <person name="Huan P."/>
            <person name="Dong B."/>
            <person name="Zhang L."/>
            <person name="Hu X."/>
            <person name="Sun X."/>
            <person name="Wang J."/>
            <person name="Zhao C."/>
            <person name="Wang Y."/>
            <person name="Wang D."/>
            <person name="Huang X."/>
            <person name="Wang R."/>
            <person name="Lv J."/>
            <person name="Li Y."/>
            <person name="Zhang Z."/>
            <person name="Liu B."/>
            <person name="Lu W."/>
            <person name="Hui Y."/>
            <person name="Liang J."/>
            <person name="Zhou Z."/>
            <person name="Hou R."/>
            <person name="Li X."/>
            <person name="Liu Y."/>
            <person name="Li H."/>
            <person name="Ning X."/>
            <person name="Lin Y."/>
            <person name="Zhao L."/>
            <person name="Xing Q."/>
            <person name="Dou J."/>
            <person name="Li Y."/>
            <person name="Mao J."/>
            <person name="Guo H."/>
            <person name="Dou H."/>
            <person name="Li T."/>
            <person name="Mu C."/>
            <person name="Jiang W."/>
            <person name="Fu Q."/>
            <person name="Fu X."/>
            <person name="Miao Y."/>
            <person name="Liu J."/>
            <person name="Yu Q."/>
            <person name="Li R."/>
            <person name="Liao H."/>
            <person name="Li X."/>
            <person name="Kong Y."/>
            <person name="Jiang Z."/>
            <person name="Chourrout D."/>
            <person name="Li R."/>
            <person name="Bao Z."/>
        </authorList>
    </citation>
    <scope>NUCLEOTIDE SEQUENCE [LARGE SCALE GENOMIC DNA]</scope>
    <source>
        <strain evidence="6 7">PY_sf001</strain>
    </source>
</reference>
<comment type="caution">
    <text evidence="6">The sequence shown here is derived from an EMBL/GenBank/DDBJ whole genome shotgun (WGS) entry which is preliminary data.</text>
</comment>
<evidence type="ECO:0000256" key="4">
    <source>
        <dbReference type="SAM" id="SignalP"/>
    </source>
</evidence>
<protein>
    <submittedName>
        <fullName evidence="6">Complement C1q tumor necrosis factor-related protein 5</fullName>
    </submittedName>
</protein>
<feature type="signal peptide" evidence="4">
    <location>
        <begin position="1"/>
        <end position="21"/>
    </location>
</feature>
<dbReference type="InterPro" id="IPR001073">
    <property type="entry name" value="C1q_dom"/>
</dbReference>
<feature type="domain" description="C1q" evidence="5">
    <location>
        <begin position="147"/>
        <end position="278"/>
    </location>
</feature>
<dbReference type="SMART" id="SM00110">
    <property type="entry name" value="C1Q"/>
    <property type="match status" value="1"/>
</dbReference>
<name>A0A210R0W2_MIZYE</name>
<dbReference type="OrthoDB" id="6051432at2759"/>
<keyword evidence="2" id="KW-0964">Secreted</keyword>
<accession>A0A210R0W2</accession>
<dbReference type="PRINTS" id="PR00007">
    <property type="entry name" value="COMPLEMNTC1Q"/>
</dbReference>
<dbReference type="GO" id="GO:0005576">
    <property type="term" value="C:extracellular region"/>
    <property type="evidence" value="ECO:0007669"/>
    <property type="project" value="UniProtKB-SubCell"/>
</dbReference>
<proteinExistence type="predicted"/>
<evidence type="ECO:0000259" key="5">
    <source>
        <dbReference type="PROSITE" id="PS50871"/>
    </source>
</evidence>
<keyword evidence="3 4" id="KW-0732">Signal</keyword>
<gene>
    <name evidence="6" type="ORF">KP79_PYT13403</name>
</gene>
<sequence>MFKRNISLVMMVGVLFSLTTSKELGEQMFLFGDLANHFRDIKTSHLNGLADLVKRVEELEYFREQDGHKFSEGVFELQQLREKDTQAIKHLSDEITALIAENKHMKSKFNDRAQLSESQSHSAIQKASTLNQRPPKSISIQMQRSGSSPGTIAFYTTLSQLLVSPGISQKISFDNVITNVNAHISNFTGVFTCSRAGVHVFSWQTLLAESHYIITELVRNGQSVGSEELGSTRTAVSDSSTAVVDLAVNDEVWVRVAAHAVNSDIQPHLTTFSGFRLP</sequence>
<dbReference type="PANTHER" id="PTHR22923">
    <property type="entry name" value="CEREBELLIN-RELATED"/>
    <property type="match status" value="1"/>
</dbReference>
<dbReference type="PANTHER" id="PTHR22923:SF116">
    <property type="entry name" value="C1Q DOMAIN-CONTAINING PROTEIN"/>
    <property type="match status" value="1"/>
</dbReference>
<dbReference type="AlphaFoldDB" id="A0A210R0W2"/>
<keyword evidence="7" id="KW-1185">Reference proteome</keyword>